<evidence type="ECO:0000313" key="4">
    <source>
        <dbReference type="Proteomes" id="UP000198221"/>
    </source>
</evidence>
<sequence length="120" mass="12628">MSVHQASHRATPETTRQPILSLAVAREGPAAVVEVRGPLEMGTVDLLIDLVDRVMAGQPPPVLVLDLSGVNFFCAAGITALLAVRQRIASGGCALVVRKPSRIIVTVLDMVGLGDDFTTE</sequence>
<dbReference type="InterPro" id="IPR002645">
    <property type="entry name" value="STAS_dom"/>
</dbReference>
<evidence type="ECO:0000256" key="1">
    <source>
        <dbReference type="SAM" id="Phobius"/>
    </source>
</evidence>
<dbReference type="OrthoDB" id="3428850at2"/>
<accession>A0A1C5JS93</accession>
<dbReference type="Pfam" id="PF01740">
    <property type="entry name" value="STAS"/>
    <property type="match status" value="1"/>
</dbReference>
<dbReference type="EMBL" id="LT607754">
    <property type="protein sequence ID" value="SCG73460.1"/>
    <property type="molecule type" value="Genomic_DNA"/>
</dbReference>
<keyword evidence="1" id="KW-0472">Membrane</keyword>
<protein>
    <submittedName>
        <fullName evidence="3">Anti-anti-sigma factor</fullName>
    </submittedName>
</protein>
<reference evidence="4" key="1">
    <citation type="submission" date="2016-06" db="EMBL/GenBank/DDBJ databases">
        <authorList>
            <person name="Varghese N."/>
            <person name="Submissions Spin"/>
        </authorList>
    </citation>
    <scope>NUCLEOTIDE SEQUENCE [LARGE SCALE GENOMIC DNA]</scope>
    <source>
        <strain evidence="4">DSM 43819</strain>
    </source>
</reference>
<dbReference type="CDD" id="cd07043">
    <property type="entry name" value="STAS_anti-anti-sigma_factors"/>
    <property type="match status" value="1"/>
</dbReference>
<dbReference type="PROSITE" id="PS50801">
    <property type="entry name" value="STAS"/>
    <property type="match status" value="1"/>
</dbReference>
<dbReference type="AlphaFoldDB" id="A0A1C5JS93"/>
<keyword evidence="1" id="KW-0812">Transmembrane</keyword>
<name>A0A1C5JS93_9ACTN</name>
<gene>
    <name evidence="3" type="ORF">GA0070613_5312</name>
</gene>
<keyword evidence="4" id="KW-1185">Reference proteome</keyword>
<evidence type="ECO:0000259" key="2">
    <source>
        <dbReference type="PROSITE" id="PS50801"/>
    </source>
</evidence>
<proteinExistence type="predicted"/>
<dbReference type="RefSeq" id="WP_089014688.1">
    <property type="nucleotide sequence ID" value="NZ_LT607754.1"/>
</dbReference>
<dbReference type="InterPro" id="IPR036513">
    <property type="entry name" value="STAS_dom_sf"/>
</dbReference>
<dbReference type="SUPFAM" id="SSF52091">
    <property type="entry name" value="SpoIIaa-like"/>
    <property type="match status" value="1"/>
</dbReference>
<feature type="domain" description="STAS" evidence="2">
    <location>
        <begin position="20"/>
        <end position="120"/>
    </location>
</feature>
<feature type="transmembrane region" description="Helical" evidence="1">
    <location>
        <begin position="62"/>
        <end position="84"/>
    </location>
</feature>
<organism evidence="3 4">
    <name type="scientific">Micromonospora inositola</name>
    <dbReference type="NCBI Taxonomy" id="47865"/>
    <lineage>
        <taxon>Bacteria</taxon>
        <taxon>Bacillati</taxon>
        <taxon>Actinomycetota</taxon>
        <taxon>Actinomycetes</taxon>
        <taxon>Micromonosporales</taxon>
        <taxon>Micromonosporaceae</taxon>
        <taxon>Micromonospora</taxon>
    </lineage>
</organism>
<keyword evidence="1" id="KW-1133">Transmembrane helix</keyword>
<evidence type="ECO:0000313" key="3">
    <source>
        <dbReference type="EMBL" id="SCG73460.1"/>
    </source>
</evidence>
<dbReference type="Proteomes" id="UP000198221">
    <property type="component" value="Chromosome I"/>
</dbReference>
<dbReference type="Gene3D" id="3.30.750.24">
    <property type="entry name" value="STAS domain"/>
    <property type="match status" value="1"/>
</dbReference>